<dbReference type="Proteomes" id="UP000295573">
    <property type="component" value="Unassembled WGS sequence"/>
</dbReference>
<accession>A0A4V2S2N2</accession>
<gene>
    <name evidence="2" type="ORF">EV646_116162</name>
</gene>
<organism evidence="2 3">
    <name type="scientific">Kribbella antiqua</name>
    <dbReference type="NCBI Taxonomy" id="2512217"/>
    <lineage>
        <taxon>Bacteria</taxon>
        <taxon>Bacillati</taxon>
        <taxon>Actinomycetota</taxon>
        <taxon>Actinomycetes</taxon>
        <taxon>Propionibacteriales</taxon>
        <taxon>Kribbellaceae</taxon>
        <taxon>Kribbella</taxon>
    </lineage>
</organism>
<dbReference type="InterPro" id="IPR032584">
    <property type="entry name" value="DUF4913"/>
</dbReference>
<name>A0A4V2S2N2_9ACTN</name>
<dbReference type="AlphaFoldDB" id="A0A4V2S2N2"/>
<feature type="region of interest" description="Disordered" evidence="1">
    <location>
        <begin position="139"/>
        <end position="166"/>
    </location>
</feature>
<dbReference type="RefSeq" id="WP_158291107.1">
    <property type="nucleotide sequence ID" value="NZ_SLWR01000016.1"/>
</dbReference>
<comment type="caution">
    <text evidence="2">The sequence shown here is derived from an EMBL/GenBank/DDBJ whole genome shotgun (WGS) entry which is preliminary data.</text>
</comment>
<reference evidence="2 3" key="1">
    <citation type="journal article" date="2015" name="Stand. Genomic Sci.">
        <title>Genomic Encyclopedia of Bacterial and Archaeal Type Strains, Phase III: the genomes of soil and plant-associated and newly described type strains.</title>
        <authorList>
            <person name="Whitman W.B."/>
            <person name="Woyke T."/>
            <person name="Klenk H.P."/>
            <person name="Zhou Y."/>
            <person name="Lilburn T.G."/>
            <person name="Beck B.J."/>
            <person name="De Vos P."/>
            <person name="Vandamme P."/>
            <person name="Eisen J.A."/>
            <person name="Garrity G."/>
            <person name="Hugenholtz P."/>
            <person name="Kyrpides N.C."/>
        </authorList>
    </citation>
    <scope>NUCLEOTIDE SEQUENCE [LARGE SCALE GENOMIC DNA]</scope>
    <source>
        <strain evidence="2 3">VKM Ac-2541</strain>
    </source>
</reference>
<feature type="compositionally biased region" description="Pro residues" evidence="1">
    <location>
        <begin position="147"/>
        <end position="158"/>
    </location>
</feature>
<protein>
    <submittedName>
        <fullName evidence="2">Uncharacterized protein DUF4913</fullName>
    </submittedName>
</protein>
<keyword evidence="3" id="KW-1185">Reference proteome</keyword>
<feature type="region of interest" description="Disordered" evidence="1">
    <location>
        <begin position="1"/>
        <end position="20"/>
    </location>
</feature>
<feature type="compositionally biased region" description="Acidic residues" evidence="1">
    <location>
        <begin position="1"/>
        <end position="12"/>
    </location>
</feature>
<evidence type="ECO:0000313" key="3">
    <source>
        <dbReference type="Proteomes" id="UP000295573"/>
    </source>
</evidence>
<evidence type="ECO:0000256" key="1">
    <source>
        <dbReference type="SAM" id="MobiDB-lite"/>
    </source>
</evidence>
<proteinExistence type="predicted"/>
<dbReference type="EMBL" id="SLWR01000016">
    <property type="protein sequence ID" value="TCO41070.1"/>
    <property type="molecule type" value="Genomic_DNA"/>
</dbReference>
<dbReference type="OrthoDB" id="4570343at2"/>
<dbReference type="Pfam" id="PF16259">
    <property type="entry name" value="DUF4913"/>
    <property type="match status" value="1"/>
</dbReference>
<evidence type="ECO:0000313" key="2">
    <source>
        <dbReference type="EMBL" id="TCO41070.1"/>
    </source>
</evidence>
<sequence length="166" mass="18865">MTLPDTEWDDTSYGDAAGDQAQRNLEADQLEEEAAAAGDALEDAAGEQPQLYFKTLPDFVEHFLTKAYRRPIAPNQPWCSEWWKHGEAVCVLDALWRAWEALRLEPGTGMSVWWRDHCYPHMAKLMDRDGTFKNCTRTKHHENGPLEPLPWSTPPPELYGPLTNGA</sequence>